<name>A0A8J7V4N2_9PROT</name>
<keyword evidence="10" id="KW-1185">Reference proteome</keyword>
<comment type="caution">
    <text evidence="9">The sequence shown here is derived from an EMBL/GenBank/DDBJ whole genome shotgun (WGS) entry which is preliminary data.</text>
</comment>
<dbReference type="RefSeq" id="WP_210682442.1">
    <property type="nucleotide sequence ID" value="NZ_JAGMWN010000005.1"/>
</dbReference>
<keyword evidence="4" id="KW-1003">Cell membrane</keyword>
<gene>
    <name evidence="9" type="ORF">KAJ83_12695</name>
</gene>
<evidence type="ECO:0000313" key="10">
    <source>
        <dbReference type="Proteomes" id="UP000672602"/>
    </source>
</evidence>
<keyword evidence="3" id="KW-0813">Transport</keyword>
<evidence type="ECO:0000256" key="5">
    <source>
        <dbReference type="ARBA" id="ARBA00022692"/>
    </source>
</evidence>
<dbReference type="GO" id="GO:1903785">
    <property type="term" value="P:L-valine transmembrane transport"/>
    <property type="evidence" value="ECO:0007669"/>
    <property type="project" value="TreeGrafter"/>
</dbReference>
<dbReference type="EMBL" id="JAGMWN010000005">
    <property type="protein sequence ID" value="MBP5857869.1"/>
    <property type="molecule type" value="Genomic_DNA"/>
</dbReference>
<reference evidence="9" key="1">
    <citation type="submission" date="2021-04" db="EMBL/GenBank/DDBJ databases">
        <authorList>
            <person name="Zhang D.-C."/>
        </authorList>
    </citation>
    <scope>NUCLEOTIDE SEQUENCE</scope>
    <source>
        <strain evidence="9">CGMCC 1.15697</strain>
    </source>
</reference>
<evidence type="ECO:0000256" key="6">
    <source>
        <dbReference type="ARBA" id="ARBA00022989"/>
    </source>
</evidence>
<dbReference type="Pfam" id="PF03591">
    <property type="entry name" value="AzlC"/>
    <property type="match status" value="1"/>
</dbReference>
<sequence length="245" mass="25234">MRDTPSSPAAASFASEARRGLIDILPLLLGAVPFAMLCGALAAQKGLSPAELGLMSAAVYAGGAQFIAIEMWASPTPVLAVVATTLLVNARHVLMGAAIAPHLRHLPGPVRALYITILTDESWAVGMRRATRGVGLSPGYVLGMIVPFYLQWPAAGVIGCLFGGLVRDPARIGADFVFTAVFLCLVVGLWRGRHSTAPVLAAAASATLVHLAVPGVWYIFAGALAGTLAGALTAPRTAGETRDDG</sequence>
<evidence type="ECO:0000256" key="8">
    <source>
        <dbReference type="SAM" id="Phobius"/>
    </source>
</evidence>
<evidence type="ECO:0000256" key="2">
    <source>
        <dbReference type="ARBA" id="ARBA00010735"/>
    </source>
</evidence>
<evidence type="ECO:0000256" key="3">
    <source>
        <dbReference type="ARBA" id="ARBA00022448"/>
    </source>
</evidence>
<evidence type="ECO:0000313" key="9">
    <source>
        <dbReference type="EMBL" id="MBP5857869.1"/>
    </source>
</evidence>
<dbReference type="AlphaFoldDB" id="A0A8J7V4N2"/>
<proteinExistence type="inferred from homology"/>
<keyword evidence="6 8" id="KW-1133">Transmembrane helix</keyword>
<dbReference type="GO" id="GO:0005886">
    <property type="term" value="C:plasma membrane"/>
    <property type="evidence" value="ECO:0007669"/>
    <property type="project" value="UniProtKB-SubCell"/>
</dbReference>
<feature type="transmembrane region" description="Helical" evidence="8">
    <location>
        <begin position="172"/>
        <end position="190"/>
    </location>
</feature>
<dbReference type="PANTHER" id="PTHR34979:SF1">
    <property type="entry name" value="INNER MEMBRANE PROTEIN YGAZ"/>
    <property type="match status" value="1"/>
</dbReference>
<feature type="transmembrane region" description="Helical" evidence="8">
    <location>
        <begin position="139"/>
        <end position="166"/>
    </location>
</feature>
<comment type="subcellular location">
    <subcellularLocation>
        <location evidence="1">Cell membrane</location>
        <topology evidence="1">Multi-pass membrane protein</topology>
    </subcellularLocation>
</comment>
<keyword evidence="5 8" id="KW-0812">Transmembrane</keyword>
<organism evidence="9 10">
    <name type="scientific">Marivibrio halodurans</name>
    <dbReference type="NCBI Taxonomy" id="2039722"/>
    <lineage>
        <taxon>Bacteria</taxon>
        <taxon>Pseudomonadati</taxon>
        <taxon>Pseudomonadota</taxon>
        <taxon>Alphaproteobacteria</taxon>
        <taxon>Rhodospirillales</taxon>
        <taxon>Rhodospirillaceae</taxon>
        <taxon>Marivibrio</taxon>
    </lineage>
</organism>
<comment type="similarity">
    <text evidence="2">Belongs to the AzlC family.</text>
</comment>
<dbReference type="InterPro" id="IPR011606">
    <property type="entry name" value="Brnchd-chn_aa_trnsp_permease"/>
</dbReference>
<evidence type="ECO:0000256" key="4">
    <source>
        <dbReference type="ARBA" id="ARBA00022475"/>
    </source>
</evidence>
<evidence type="ECO:0000256" key="1">
    <source>
        <dbReference type="ARBA" id="ARBA00004651"/>
    </source>
</evidence>
<evidence type="ECO:0000256" key="7">
    <source>
        <dbReference type="ARBA" id="ARBA00023136"/>
    </source>
</evidence>
<accession>A0A8J7V4N2</accession>
<feature type="transmembrane region" description="Helical" evidence="8">
    <location>
        <begin position="197"/>
        <end position="220"/>
    </location>
</feature>
<dbReference type="PANTHER" id="PTHR34979">
    <property type="entry name" value="INNER MEMBRANE PROTEIN YGAZ"/>
    <property type="match status" value="1"/>
</dbReference>
<protein>
    <submittedName>
        <fullName evidence="9">AzlC family ABC transporter permease</fullName>
    </submittedName>
</protein>
<dbReference type="Proteomes" id="UP000672602">
    <property type="component" value="Unassembled WGS sequence"/>
</dbReference>
<feature type="transmembrane region" description="Helical" evidence="8">
    <location>
        <begin position="20"/>
        <end position="42"/>
    </location>
</feature>
<keyword evidence="7 8" id="KW-0472">Membrane</keyword>